<evidence type="ECO:0000259" key="6">
    <source>
        <dbReference type="Pfam" id="PF21981"/>
    </source>
</evidence>
<gene>
    <name evidence="7" type="primary">recX</name>
    <name evidence="7" type="ORF">PRZ03_00890</name>
</gene>
<dbReference type="Proteomes" id="UP001221189">
    <property type="component" value="Unassembled WGS sequence"/>
</dbReference>
<reference evidence="7 8" key="1">
    <citation type="submission" date="2022-10" db="EMBL/GenBank/DDBJ databases">
        <title>Paucibacter sp. hw1 Genome sequencing.</title>
        <authorList>
            <person name="Park S."/>
        </authorList>
    </citation>
    <scope>NUCLEOTIDE SEQUENCE [LARGE SCALE GENOMIC DNA]</scope>
    <source>
        <strain evidence="8">hw1</strain>
    </source>
</reference>
<comment type="caution">
    <text evidence="7">The sequence shown here is derived from an EMBL/GenBank/DDBJ whole genome shotgun (WGS) entry which is preliminary data.</text>
</comment>
<comment type="similarity">
    <text evidence="2">Belongs to the RecX family.</text>
</comment>
<feature type="domain" description="RecX third three-helical" evidence="6">
    <location>
        <begin position="111"/>
        <end position="155"/>
    </location>
</feature>
<keyword evidence="4" id="KW-0963">Cytoplasm</keyword>
<dbReference type="Gene3D" id="1.10.10.10">
    <property type="entry name" value="Winged helix-like DNA-binding domain superfamily/Winged helix DNA-binding domain"/>
    <property type="match status" value="3"/>
</dbReference>
<evidence type="ECO:0000256" key="3">
    <source>
        <dbReference type="ARBA" id="ARBA00018111"/>
    </source>
</evidence>
<dbReference type="Pfam" id="PF02631">
    <property type="entry name" value="RecX_HTH2"/>
    <property type="match status" value="1"/>
</dbReference>
<keyword evidence="8" id="KW-1185">Reference proteome</keyword>
<dbReference type="InterPro" id="IPR003783">
    <property type="entry name" value="Regulatory_RecX"/>
</dbReference>
<feature type="domain" description="RecX second three-helical" evidence="5">
    <location>
        <begin position="67"/>
        <end position="98"/>
    </location>
</feature>
<comment type="subcellular location">
    <subcellularLocation>
        <location evidence="1">Cytoplasm</location>
    </subcellularLocation>
</comment>
<evidence type="ECO:0000256" key="4">
    <source>
        <dbReference type="ARBA" id="ARBA00022490"/>
    </source>
</evidence>
<proteinExistence type="inferred from homology"/>
<evidence type="ECO:0000256" key="2">
    <source>
        <dbReference type="ARBA" id="ARBA00009695"/>
    </source>
</evidence>
<dbReference type="InterPro" id="IPR053924">
    <property type="entry name" value="RecX_HTH_2nd"/>
</dbReference>
<protein>
    <recommendedName>
        <fullName evidence="3">Regulatory protein RecX</fullName>
    </recommendedName>
</protein>
<accession>A0ABT5K828</accession>
<dbReference type="EMBL" id="JAQQXT010000001">
    <property type="protein sequence ID" value="MDC8770107.1"/>
    <property type="molecule type" value="Genomic_DNA"/>
</dbReference>
<evidence type="ECO:0000313" key="8">
    <source>
        <dbReference type="Proteomes" id="UP001221189"/>
    </source>
</evidence>
<evidence type="ECO:0000259" key="5">
    <source>
        <dbReference type="Pfam" id="PF02631"/>
    </source>
</evidence>
<dbReference type="PANTHER" id="PTHR33602">
    <property type="entry name" value="REGULATORY PROTEIN RECX FAMILY PROTEIN"/>
    <property type="match status" value="1"/>
</dbReference>
<organism evidence="7 8">
    <name type="scientific">Roseateles albus</name>
    <dbReference type="NCBI Taxonomy" id="2987525"/>
    <lineage>
        <taxon>Bacteria</taxon>
        <taxon>Pseudomonadati</taxon>
        <taxon>Pseudomonadota</taxon>
        <taxon>Betaproteobacteria</taxon>
        <taxon>Burkholderiales</taxon>
        <taxon>Sphaerotilaceae</taxon>
        <taxon>Roseateles</taxon>
    </lineage>
</organism>
<evidence type="ECO:0000313" key="7">
    <source>
        <dbReference type="EMBL" id="MDC8770107.1"/>
    </source>
</evidence>
<evidence type="ECO:0000256" key="1">
    <source>
        <dbReference type="ARBA" id="ARBA00004496"/>
    </source>
</evidence>
<dbReference type="NCBIfam" id="NF001055">
    <property type="entry name" value="PRK00117.2-5"/>
    <property type="match status" value="1"/>
</dbReference>
<sequence>MKPLSLKMRAISLLSQREHSRVELRRKLQNIQRKAAPAAEGEPSLVMDAQAELDLLLDWLQAQGYLSDQRFVESRVHARASRYGNLRIKQELAQHGLSLSAEAMSELKAAELERAKIIYLRKFGAHAPPDAAAKAKQIRFMTARGFSPETIRKLLRWDDD</sequence>
<name>A0ABT5K828_9BURK</name>
<dbReference type="RefSeq" id="WP_273598593.1">
    <property type="nucleotide sequence ID" value="NZ_JAQQXT010000001.1"/>
</dbReference>
<dbReference type="PANTHER" id="PTHR33602:SF1">
    <property type="entry name" value="REGULATORY PROTEIN RECX FAMILY PROTEIN"/>
    <property type="match status" value="1"/>
</dbReference>
<dbReference type="InterPro" id="IPR036388">
    <property type="entry name" value="WH-like_DNA-bd_sf"/>
</dbReference>
<dbReference type="Pfam" id="PF21981">
    <property type="entry name" value="RecX_HTH3"/>
    <property type="match status" value="1"/>
</dbReference>
<dbReference type="InterPro" id="IPR053925">
    <property type="entry name" value="RecX_HTH_3rd"/>
</dbReference>